<dbReference type="OrthoDB" id="5771572at2"/>
<dbReference type="Proteomes" id="UP000240357">
    <property type="component" value="Unassembled WGS sequence"/>
</dbReference>
<comment type="caution">
    <text evidence="1">The sequence shown here is derived from an EMBL/GenBank/DDBJ whole genome shotgun (WGS) entry which is preliminary data.</text>
</comment>
<dbReference type="AlphaFoldDB" id="A0A2T2YK53"/>
<protein>
    <submittedName>
        <fullName evidence="1">Uncharacterized protein</fullName>
    </submittedName>
</protein>
<sequence length="75" mass="8317">MRIVNLSLPENLDINEPELKIILAGELYEREKLSLGQAADLAGLSKRAFIEIMGMYGFSLFSKSEEDLLSDIANA</sequence>
<evidence type="ECO:0000313" key="2">
    <source>
        <dbReference type="Proteomes" id="UP000240357"/>
    </source>
</evidence>
<evidence type="ECO:0000313" key="1">
    <source>
        <dbReference type="EMBL" id="PSR55869.1"/>
    </source>
</evidence>
<keyword evidence="2" id="KW-1185">Reference proteome</keyword>
<dbReference type="EMBL" id="PYFT01000001">
    <property type="protein sequence ID" value="PSR55869.1"/>
    <property type="molecule type" value="Genomic_DNA"/>
</dbReference>
<name>A0A2T2YK53_9BACT</name>
<gene>
    <name evidence="1" type="ORF">AHMF7605_21375</name>
</gene>
<organism evidence="1 2">
    <name type="scientific">Adhaeribacter arboris</name>
    <dbReference type="NCBI Taxonomy" id="2072846"/>
    <lineage>
        <taxon>Bacteria</taxon>
        <taxon>Pseudomonadati</taxon>
        <taxon>Bacteroidota</taxon>
        <taxon>Cytophagia</taxon>
        <taxon>Cytophagales</taxon>
        <taxon>Hymenobacteraceae</taxon>
        <taxon>Adhaeribacter</taxon>
    </lineage>
</organism>
<dbReference type="Pfam" id="PF03683">
    <property type="entry name" value="UPF0175"/>
    <property type="match status" value="1"/>
</dbReference>
<accession>A0A2T2YK53</accession>
<reference evidence="1 2" key="1">
    <citation type="submission" date="2018-03" db="EMBL/GenBank/DDBJ databases">
        <title>Adhaeribacter sp. HMF7605 Genome sequencing and assembly.</title>
        <authorList>
            <person name="Kang H."/>
            <person name="Kang J."/>
            <person name="Cha I."/>
            <person name="Kim H."/>
            <person name="Joh K."/>
        </authorList>
    </citation>
    <scope>NUCLEOTIDE SEQUENCE [LARGE SCALE GENOMIC DNA]</scope>
    <source>
        <strain evidence="1 2">HMF7605</strain>
    </source>
</reference>
<proteinExistence type="predicted"/>
<dbReference type="InterPro" id="IPR005368">
    <property type="entry name" value="UPF0175"/>
</dbReference>
<dbReference type="RefSeq" id="WP_106932050.1">
    <property type="nucleotide sequence ID" value="NZ_PYFT01000001.1"/>
</dbReference>